<proteinExistence type="predicted"/>
<reference evidence="2 3" key="1">
    <citation type="submission" date="2017-02" db="EMBL/GenBank/DDBJ databases">
        <title>Clonality and virulence of isolates of VRE in Hematopoietic Stem Cell Transplanted (HSCT) patients.</title>
        <authorList>
            <person name="Marchi A.P."/>
            <person name="Martins R.C."/>
            <person name="Marie S.K."/>
            <person name="Levin A.S."/>
            <person name="Costa S.F."/>
        </authorList>
    </citation>
    <scope>NUCLEOTIDE SEQUENCE [LARGE SCALE GENOMIC DNA]</scope>
    <source>
        <strain evidence="2 3">LIM1759</strain>
    </source>
</reference>
<evidence type="ECO:0000313" key="1">
    <source>
        <dbReference type="EMBL" id="KAB7577332.1"/>
    </source>
</evidence>
<sequence>MIEKELVTTQTEVWRDPHHTHRYVFKRQWAIKGKEAEDKLAVVITIRPTDTEPFTNDLSMLLIEKNIRQLGFTGFIAVNLFSYTKAKSPRVFLRGNDEQSLEILTTVFTEKKINTIIFACGSITATSQVAYEQAKTIYDQLSAKQKKMTKVLINAEGKLSHPLSIHVRNEWQLADSQLLFQEK</sequence>
<protein>
    <submittedName>
        <fullName evidence="1">DUF1643 domain-containing protein</fullName>
    </submittedName>
</protein>
<accession>A0A133CPS4</accession>
<name>A0A133CPS4_ENTFC</name>
<dbReference type="InterPro" id="IPR012441">
    <property type="entry name" value="DUF1643"/>
</dbReference>
<evidence type="ECO:0000313" key="3">
    <source>
        <dbReference type="Proteomes" id="UP000191171"/>
    </source>
</evidence>
<dbReference type="RefSeq" id="WP_002296259.1">
    <property type="nucleotide sequence ID" value="NZ_AP019394.1"/>
</dbReference>
<evidence type="ECO:0000313" key="4">
    <source>
        <dbReference type="Proteomes" id="UP000469871"/>
    </source>
</evidence>
<dbReference type="AlphaFoldDB" id="A0A133CPS4"/>
<dbReference type="EMBL" id="WEFP01000001">
    <property type="protein sequence ID" value="KAB7577332.1"/>
    <property type="molecule type" value="Genomic_DNA"/>
</dbReference>
<dbReference type="OMA" id="TQIVIAC"/>
<dbReference type="Pfam" id="PF07799">
    <property type="entry name" value="DUF1643"/>
    <property type="match status" value="1"/>
</dbReference>
<dbReference type="Proteomes" id="UP000469871">
    <property type="component" value="Unassembled WGS sequence"/>
</dbReference>
<dbReference type="EMBL" id="MVGJ01000112">
    <property type="protein sequence ID" value="OOL79958.1"/>
    <property type="molecule type" value="Genomic_DNA"/>
</dbReference>
<gene>
    <name evidence="2" type="ORF">B1P95_13695</name>
    <name evidence="1" type="ORF">GBM73_08395</name>
</gene>
<comment type="caution">
    <text evidence="2">The sequence shown here is derived from an EMBL/GenBank/DDBJ whole genome shotgun (WGS) entry which is preliminary data.</text>
</comment>
<reference evidence="1 4" key="2">
    <citation type="submission" date="2019-10" db="EMBL/GenBank/DDBJ databases">
        <title>Evolutionary dynamics of vancomycin-resistant Enterococcus faecium during gastrointestinal tract colonization and bloodstream infection in immunocompromised pediatric patients.</title>
        <authorList>
            <person name="Chilambi G.S."/>
            <person name="Nordstrom H.R."/>
            <person name="Evans D.R."/>
            <person name="Ferrolino J."/>
            <person name="Hayden R.T."/>
            <person name="Maron G.M."/>
            <person name="Vo A.N."/>
            <person name="Gilmore M.S."/>
            <person name="Wolf J."/>
            <person name="Rosch J.W."/>
            <person name="Van Tyne D."/>
        </authorList>
    </citation>
    <scope>NUCLEOTIDE SEQUENCE [LARGE SCALE GENOMIC DNA]</scope>
    <source>
        <strain evidence="1 4">VRECG27</strain>
    </source>
</reference>
<evidence type="ECO:0000313" key="2">
    <source>
        <dbReference type="EMBL" id="OOL79958.1"/>
    </source>
</evidence>
<dbReference type="Proteomes" id="UP000191171">
    <property type="component" value="Unassembled WGS sequence"/>
</dbReference>
<organism evidence="2 3">
    <name type="scientific">Enterococcus faecium</name>
    <name type="common">Streptococcus faecium</name>
    <dbReference type="NCBI Taxonomy" id="1352"/>
    <lineage>
        <taxon>Bacteria</taxon>
        <taxon>Bacillati</taxon>
        <taxon>Bacillota</taxon>
        <taxon>Bacilli</taxon>
        <taxon>Lactobacillales</taxon>
        <taxon>Enterococcaceae</taxon>
        <taxon>Enterococcus</taxon>
    </lineage>
</organism>